<evidence type="ECO:0000256" key="9">
    <source>
        <dbReference type="HAMAP-Rule" id="MF_00365"/>
    </source>
</evidence>
<dbReference type="PANTHER" id="PTHR32182:SF0">
    <property type="entry name" value="DNA REPLICATION AND REPAIR PROTEIN RECF"/>
    <property type="match status" value="1"/>
</dbReference>
<evidence type="ECO:0000256" key="3">
    <source>
        <dbReference type="ARBA" id="ARBA00020170"/>
    </source>
</evidence>
<keyword evidence="13" id="KW-1185">Reference proteome</keyword>
<gene>
    <name evidence="9 12" type="primary">recF</name>
    <name evidence="12" type="ORF">EYC98_03710</name>
</gene>
<keyword evidence="5 9" id="KW-0235">DNA replication</keyword>
<protein>
    <recommendedName>
        <fullName evidence="3 9">DNA replication and repair protein RecF</fullName>
    </recommendedName>
</protein>
<dbReference type="Gene3D" id="1.20.1050.90">
    <property type="entry name" value="RecF/RecN/SMC, N-terminal domain"/>
    <property type="match status" value="1"/>
</dbReference>
<dbReference type="NCBIfam" id="TIGR00611">
    <property type="entry name" value="recf"/>
    <property type="match status" value="1"/>
</dbReference>
<keyword evidence="9 10" id="KW-0227">DNA damage</keyword>
<keyword evidence="9 10" id="KW-0234">DNA repair</keyword>
<name>A0ABT3TEW8_9GAMM</name>
<sequence length="372" mass="41255">MALKRLDITAVRNLKQVSVRNLGVTNVFFGENGGGKTSILESVYLLGMARSFRSSQIKPVIQHGMQGCSVFGELAGKNGRHAAVGITRDRTGSVKIKVNGDAITTVSALAEQQPMQILHAQSFELLTGGPIERRRFLDWGVFHVEHRYQKAWSLFQRCIKQRNSLLRHGKISAGELEPWSQQLVQSGEKIDEWRQAYFAELIAVFSGLLKRLAPELPLMELRYRRGWDKKLTLQAALESSLASDIEQGYTHIGPQRADIRVVCDGHDAGSMLSRGQQKLVVCALKLAQGQILSSQKGTSCIYLVDDLPSELDAEHCRLVCEVLSGLNAQVFITCVDPAELLASWPGLDVGGSMFHVEQGQVTRQEQEYKINS</sequence>
<dbReference type="PROSITE" id="PS00617">
    <property type="entry name" value="RECF_1"/>
    <property type="match status" value="1"/>
</dbReference>
<evidence type="ECO:0000256" key="4">
    <source>
        <dbReference type="ARBA" id="ARBA00022490"/>
    </source>
</evidence>
<dbReference type="Gene3D" id="3.40.50.300">
    <property type="entry name" value="P-loop containing nucleotide triphosphate hydrolases"/>
    <property type="match status" value="1"/>
</dbReference>
<comment type="function">
    <text evidence="9 10">The RecF protein is involved in DNA metabolism; it is required for DNA replication and normal SOS inducibility. RecF binds preferentially to single-stranded, linear DNA. It also seems to bind ATP.</text>
</comment>
<dbReference type="RefSeq" id="WP_279243951.1">
    <property type="nucleotide sequence ID" value="NZ_SHNN01000001.1"/>
</dbReference>
<dbReference type="Pfam" id="PF02463">
    <property type="entry name" value="SMC_N"/>
    <property type="match status" value="1"/>
</dbReference>
<comment type="caution">
    <text evidence="12">The sequence shown here is derived from an EMBL/GenBank/DDBJ whole genome shotgun (WGS) entry which is preliminary data.</text>
</comment>
<keyword evidence="6 9" id="KW-0547">Nucleotide-binding</keyword>
<proteinExistence type="inferred from homology"/>
<accession>A0ABT3TEW8</accession>
<dbReference type="InterPro" id="IPR018078">
    <property type="entry name" value="DNA-binding_RecF_CS"/>
</dbReference>
<keyword evidence="8 9" id="KW-0238">DNA-binding</keyword>
<evidence type="ECO:0000256" key="7">
    <source>
        <dbReference type="ARBA" id="ARBA00022840"/>
    </source>
</evidence>
<feature type="binding site" evidence="9">
    <location>
        <begin position="30"/>
        <end position="37"/>
    </location>
    <ligand>
        <name>ATP</name>
        <dbReference type="ChEBI" id="CHEBI:30616"/>
    </ligand>
</feature>
<evidence type="ECO:0000259" key="11">
    <source>
        <dbReference type="Pfam" id="PF02463"/>
    </source>
</evidence>
<dbReference type="InterPro" id="IPR042174">
    <property type="entry name" value="RecF_2"/>
</dbReference>
<keyword evidence="7 9" id="KW-0067">ATP-binding</keyword>
<dbReference type="EMBL" id="SHNN01000001">
    <property type="protein sequence ID" value="MCX2979967.1"/>
    <property type="molecule type" value="Genomic_DNA"/>
</dbReference>
<reference evidence="12" key="1">
    <citation type="submission" date="2019-02" db="EMBL/GenBank/DDBJ databases">
        <authorList>
            <person name="Li S.-H."/>
        </authorList>
    </citation>
    <scope>NUCLEOTIDE SEQUENCE</scope>
    <source>
        <strain evidence="12">IMCC14734</strain>
    </source>
</reference>
<evidence type="ECO:0000256" key="2">
    <source>
        <dbReference type="ARBA" id="ARBA00008016"/>
    </source>
</evidence>
<evidence type="ECO:0000313" key="12">
    <source>
        <dbReference type="EMBL" id="MCX2979967.1"/>
    </source>
</evidence>
<comment type="similarity">
    <text evidence="2 9 10">Belongs to the RecF family.</text>
</comment>
<evidence type="ECO:0000313" key="13">
    <source>
        <dbReference type="Proteomes" id="UP001143362"/>
    </source>
</evidence>
<dbReference type="InterPro" id="IPR001238">
    <property type="entry name" value="DNA-binding_RecF"/>
</dbReference>
<dbReference type="HAMAP" id="MF_00365">
    <property type="entry name" value="RecF"/>
    <property type="match status" value="1"/>
</dbReference>
<keyword evidence="9 10" id="KW-0742">SOS response</keyword>
<dbReference type="PANTHER" id="PTHR32182">
    <property type="entry name" value="DNA REPLICATION AND REPAIR PROTEIN RECF"/>
    <property type="match status" value="1"/>
</dbReference>
<keyword evidence="4 9" id="KW-0963">Cytoplasm</keyword>
<dbReference type="InterPro" id="IPR003395">
    <property type="entry name" value="RecF/RecN/SMC_N"/>
</dbReference>
<evidence type="ECO:0000256" key="1">
    <source>
        <dbReference type="ARBA" id="ARBA00004496"/>
    </source>
</evidence>
<organism evidence="12 13">
    <name type="scientific">Candidatus Litorirhabdus singularis</name>
    <dbReference type="NCBI Taxonomy" id="2518993"/>
    <lineage>
        <taxon>Bacteria</taxon>
        <taxon>Pseudomonadati</taxon>
        <taxon>Pseudomonadota</taxon>
        <taxon>Gammaproteobacteria</taxon>
        <taxon>Cellvibrionales</taxon>
        <taxon>Halieaceae</taxon>
        <taxon>Candidatus Litorirhabdus</taxon>
    </lineage>
</organism>
<dbReference type="Proteomes" id="UP001143362">
    <property type="component" value="Unassembled WGS sequence"/>
</dbReference>
<evidence type="ECO:0000256" key="8">
    <source>
        <dbReference type="ARBA" id="ARBA00023125"/>
    </source>
</evidence>
<comment type="subcellular location">
    <subcellularLocation>
        <location evidence="1 9 10">Cytoplasm</location>
    </subcellularLocation>
</comment>
<dbReference type="SUPFAM" id="SSF52540">
    <property type="entry name" value="P-loop containing nucleoside triphosphate hydrolases"/>
    <property type="match status" value="1"/>
</dbReference>
<evidence type="ECO:0000256" key="10">
    <source>
        <dbReference type="RuleBase" id="RU000578"/>
    </source>
</evidence>
<evidence type="ECO:0000256" key="6">
    <source>
        <dbReference type="ARBA" id="ARBA00022741"/>
    </source>
</evidence>
<dbReference type="PROSITE" id="PS00618">
    <property type="entry name" value="RECF_2"/>
    <property type="match status" value="1"/>
</dbReference>
<feature type="domain" description="RecF/RecN/SMC N-terminal" evidence="11">
    <location>
        <begin position="3"/>
        <end position="337"/>
    </location>
</feature>
<evidence type="ECO:0000256" key="5">
    <source>
        <dbReference type="ARBA" id="ARBA00022705"/>
    </source>
</evidence>
<dbReference type="InterPro" id="IPR027417">
    <property type="entry name" value="P-loop_NTPase"/>
</dbReference>